<feature type="compositionally biased region" description="Low complexity" evidence="1">
    <location>
        <begin position="404"/>
        <end position="417"/>
    </location>
</feature>
<feature type="region of interest" description="Disordered" evidence="1">
    <location>
        <begin position="394"/>
        <end position="443"/>
    </location>
</feature>
<sequence length="443" mass="47402">MLVSRGARAPDSSGVRAAPLGTGSRVLDGVLAAVALAAVLVPAWAVTHAPPMPPQASRAMRDAAPRRVLPPAELPAVEPIEFQDMTADEARAFNAGIPFHAGPNPAARPFRFGGPDEDRARASDCLAAAVLYEAGDDPEGQKAVAQVVLNRVRHPAFPKTVCGVVFQGSERTTGCQFTFTCDGALARWYSEPFWERARKVADAALAGAVYRPVGHATHYHTDWVVPYWSSSLDKIVAVHTHLFFRWTGWWGTPPAFRFAATGSEPRVTQLAAHFDAHKLPEVLAAETQALAMQKAMALPASALKPSADEPNTFLIHVDAKDAASLPILADRACGERPYCKFMGWTDPRHLPASAKGTLSPQQLTSMSFSYLRDRPRNLERALWNCADFPQPKPQCMRRAPQPIASPAPAVAGEEGPAGLSGVRRKAASQPAASVAAPEAPVAS</sequence>
<dbReference type="InterPro" id="IPR042047">
    <property type="entry name" value="SleB_dom1"/>
</dbReference>
<gene>
    <name evidence="3" type="ORF">WH159_11795</name>
</gene>
<protein>
    <submittedName>
        <fullName evidence="3">Cell wall hydrolase</fullName>
    </submittedName>
</protein>
<comment type="caution">
    <text evidence="3">The sequence shown here is derived from an EMBL/GenBank/DDBJ whole genome shotgun (WGS) entry which is preliminary data.</text>
</comment>
<feature type="compositionally biased region" description="Low complexity" evidence="1">
    <location>
        <begin position="427"/>
        <end position="443"/>
    </location>
</feature>
<keyword evidence="4" id="KW-1185">Reference proteome</keyword>
<evidence type="ECO:0000256" key="1">
    <source>
        <dbReference type="SAM" id="MobiDB-lite"/>
    </source>
</evidence>
<dbReference type="Proteomes" id="UP001380365">
    <property type="component" value="Unassembled WGS sequence"/>
</dbReference>
<dbReference type="GO" id="GO:0016787">
    <property type="term" value="F:hydrolase activity"/>
    <property type="evidence" value="ECO:0007669"/>
    <property type="project" value="UniProtKB-KW"/>
</dbReference>
<evidence type="ECO:0000313" key="4">
    <source>
        <dbReference type="Proteomes" id="UP001380365"/>
    </source>
</evidence>
<keyword evidence="3" id="KW-0378">Hydrolase</keyword>
<accession>A0ABU8Q6S0</accession>
<reference evidence="3 4" key="1">
    <citation type="submission" date="2023-12" db="EMBL/GenBank/DDBJ databases">
        <title>Gut-associated functions are favored during microbiome assembly across C. elegans life.</title>
        <authorList>
            <person name="Zimmermann J."/>
        </authorList>
    </citation>
    <scope>NUCLEOTIDE SEQUENCE [LARGE SCALE GENOMIC DNA]</scope>
    <source>
        <strain evidence="3 4">JUb134</strain>
    </source>
</reference>
<evidence type="ECO:0000259" key="2">
    <source>
        <dbReference type="Pfam" id="PF07486"/>
    </source>
</evidence>
<dbReference type="Gene3D" id="1.10.10.2520">
    <property type="entry name" value="Cell wall hydrolase SleB, domain 1"/>
    <property type="match status" value="1"/>
</dbReference>
<proteinExistence type="predicted"/>
<evidence type="ECO:0000313" key="3">
    <source>
        <dbReference type="EMBL" id="MEJ5095216.1"/>
    </source>
</evidence>
<dbReference type="EMBL" id="JBBGZA010000001">
    <property type="protein sequence ID" value="MEJ5095216.1"/>
    <property type="molecule type" value="Genomic_DNA"/>
</dbReference>
<dbReference type="InterPro" id="IPR011105">
    <property type="entry name" value="Cell_wall_hydrolase_SleB"/>
</dbReference>
<feature type="region of interest" description="Disordered" evidence="1">
    <location>
        <begin position="1"/>
        <end position="20"/>
    </location>
</feature>
<organism evidence="3 4">
    <name type="scientific">Sphingomonas molluscorum</name>
    <dbReference type="NCBI Taxonomy" id="418184"/>
    <lineage>
        <taxon>Bacteria</taxon>
        <taxon>Pseudomonadati</taxon>
        <taxon>Pseudomonadota</taxon>
        <taxon>Alphaproteobacteria</taxon>
        <taxon>Sphingomonadales</taxon>
        <taxon>Sphingomonadaceae</taxon>
        <taxon>Sphingomonas</taxon>
    </lineage>
</organism>
<feature type="domain" description="Cell wall hydrolase SleB" evidence="2">
    <location>
        <begin position="136"/>
        <end position="244"/>
    </location>
</feature>
<dbReference type="RefSeq" id="WP_132881932.1">
    <property type="nucleotide sequence ID" value="NZ_JBBGZA010000001.1"/>
</dbReference>
<dbReference type="Pfam" id="PF07486">
    <property type="entry name" value="Hydrolase_2"/>
    <property type="match status" value="1"/>
</dbReference>
<name>A0ABU8Q6S0_9SPHN</name>